<keyword evidence="2" id="KW-1185">Reference proteome</keyword>
<proteinExistence type="predicted"/>
<gene>
    <name evidence="1" type="ORF">Q0590_32770</name>
</gene>
<comment type="caution">
    <text evidence="1">The sequence shown here is derived from an EMBL/GenBank/DDBJ whole genome shotgun (WGS) entry which is preliminary data.</text>
</comment>
<dbReference type="RefSeq" id="WP_302041892.1">
    <property type="nucleotide sequence ID" value="NZ_JAUKPO010000042.1"/>
</dbReference>
<name>A0ABT8RIU5_9BACT</name>
<dbReference type="InterPro" id="IPR043733">
    <property type="entry name" value="DUF5677"/>
</dbReference>
<evidence type="ECO:0000313" key="2">
    <source>
        <dbReference type="Proteomes" id="UP001168528"/>
    </source>
</evidence>
<organism evidence="1 2">
    <name type="scientific">Rhodocytophaga aerolata</name>
    <dbReference type="NCBI Taxonomy" id="455078"/>
    <lineage>
        <taxon>Bacteria</taxon>
        <taxon>Pseudomonadati</taxon>
        <taxon>Bacteroidota</taxon>
        <taxon>Cytophagia</taxon>
        <taxon>Cytophagales</taxon>
        <taxon>Rhodocytophagaceae</taxon>
        <taxon>Rhodocytophaga</taxon>
    </lineage>
</organism>
<dbReference type="Pfam" id="PF18928">
    <property type="entry name" value="DUF5677"/>
    <property type="match status" value="1"/>
</dbReference>
<reference evidence="1" key="1">
    <citation type="submission" date="2023-07" db="EMBL/GenBank/DDBJ databases">
        <title>The genome sequence of Rhodocytophaga aerolata KACC 12507.</title>
        <authorList>
            <person name="Zhang X."/>
        </authorList>
    </citation>
    <scope>NUCLEOTIDE SEQUENCE</scope>
    <source>
        <strain evidence="1">KACC 12507</strain>
    </source>
</reference>
<sequence>MNILQNLFDSVLQEHLDARALIREILLKKFGDLGIKIKESQINQIISHVESSDEDGISIDLEDEQLLGSKIASVTELTNNITLEFNNEYIKEALEGIILSLSEELPSIIDKTADVVLNKIYIHSVVEEHIQNRKGFEQRLWNYWKEPFELFEQFILIVLDAGVSFNEQYHQNATNENDLVFEVLTRLHARACQVASEVLVLLESGFADGAHARWRTLHEITVSAMFVAKHGDKVAEKYLEHEIVELYKAANQYQEHCVALGQEPLTEEELNKIQFAYNNVLSRYGNEFKEGYGWAANTLSMKKPNFTDIEMNVGLEKWRPYYKMASYNVHGNAKGIAFQLGALPTERRILLAGATNYGFTDPAHGTVISLLQITTTFLMTKPNFDSLTICSLLTKLQKKIGEEFLKTQRKLKQQHVMLGKI</sequence>
<dbReference type="Proteomes" id="UP001168528">
    <property type="component" value="Unassembled WGS sequence"/>
</dbReference>
<protein>
    <submittedName>
        <fullName evidence="1">DUF5677 domain-containing protein</fullName>
    </submittedName>
</protein>
<dbReference type="EMBL" id="JAUKPO010000042">
    <property type="protein sequence ID" value="MDO1451093.1"/>
    <property type="molecule type" value="Genomic_DNA"/>
</dbReference>
<accession>A0ABT8RIU5</accession>
<evidence type="ECO:0000313" key="1">
    <source>
        <dbReference type="EMBL" id="MDO1451093.1"/>
    </source>
</evidence>